<dbReference type="GeneID" id="37010790"/>
<accession>A0A316UD57</accession>
<dbReference type="InterPro" id="IPR031318">
    <property type="entry name" value="OPI10"/>
</dbReference>
<evidence type="ECO:0000259" key="3">
    <source>
        <dbReference type="Pfam" id="PF05603"/>
    </source>
</evidence>
<gene>
    <name evidence="5" type="ORF">BCV69DRAFT_107550</name>
</gene>
<dbReference type="Proteomes" id="UP000245942">
    <property type="component" value="Unassembled WGS sequence"/>
</dbReference>
<dbReference type="RefSeq" id="XP_025350252.1">
    <property type="nucleotide sequence ID" value="XM_025489056.1"/>
</dbReference>
<feature type="region of interest" description="Disordered" evidence="2">
    <location>
        <begin position="108"/>
        <end position="137"/>
    </location>
</feature>
<dbReference type="AlphaFoldDB" id="A0A316UD57"/>
<comment type="similarity">
    <text evidence="1">Belongs to the OPI10 family.</text>
</comment>
<dbReference type="GO" id="GO:0005829">
    <property type="term" value="C:cytosol"/>
    <property type="evidence" value="ECO:0007669"/>
    <property type="project" value="TreeGrafter"/>
</dbReference>
<evidence type="ECO:0000256" key="2">
    <source>
        <dbReference type="SAM" id="MobiDB-lite"/>
    </source>
</evidence>
<dbReference type="GO" id="GO:0006606">
    <property type="term" value="P:protein import into nucleus"/>
    <property type="evidence" value="ECO:0007669"/>
    <property type="project" value="TreeGrafter"/>
</dbReference>
<keyword evidence="6" id="KW-1185">Reference proteome</keyword>
<feature type="domain" description="Hikeshi-like C-terminal" evidence="4">
    <location>
        <begin position="231"/>
        <end position="281"/>
    </location>
</feature>
<dbReference type="GO" id="GO:0005634">
    <property type="term" value="C:nucleus"/>
    <property type="evidence" value="ECO:0007669"/>
    <property type="project" value="TreeGrafter"/>
</dbReference>
<evidence type="ECO:0000313" key="6">
    <source>
        <dbReference type="Proteomes" id="UP000245942"/>
    </source>
</evidence>
<dbReference type="GO" id="GO:0061608">
    <property type="term" value="F:nuclear import signal receptor activity"/>
    <property type="evidence" value="ECO:0007669"/>
    <property type="project" value="TreeGrafter"/>
</dbReference>
<dbReference type="EMBL" id="KZ819322">
    <property type="protein sequence ID" value="PWN23092.1"/>
    <property type="molecule type" value="Genomic_DNA"/>
</dbReference>
<evidence type="ECO:0000259" key="4">
    <source>
        <dbReference type="Pfam" id="PF21057"/>
    </source>
</evidence>
<evidence type="ECO:0000256" key="1">
    <source>
        <dbReference type="ARBA" id="ARBA00006623"/>
    </source>
</evidence>
<dbReference type="InterPro" id="IPR048364">
    <property type="entry name" value="Hikeshi-like_C"/>
</dbReference>
<dbReference type="PANTHER" id="PTHR12925">
    <property type="entry name" value="HIKESHI FAMILY MEMBER"/>
    <property type="match status" value="1"/>
</dbReference>
<dbReference type="STRING" id="1684307.A0A316UD57"/>
<protein>
    <submittedName>
        <fullName evidence="5">Uncharacterized protein</fullName>
    </submittedName>
</protein>
<dbReference type="Pfam" id="PF05603">
    <property type="entry name" value="Hikeshi-like_N"/>
    <property type="match status" value="1"/>
</dbReference>
<dbReference type="OrthoDB" id="10248398at2759"/>
<reference evidence="5 6" key="1">
    <citation type="journal article" date="2018" name="Mol. Biol. Evol.">
        <title>Broad Genomic Sampling Reveals a Smut Pathogenic Ancestry of the Fungal Clade Ustilaginomycotina.</title>
        <authorList>
            <person name="Kijpornyongpan T."/>
            <person name="Mondo S.J."/>
            <person name="Barry K."/>
            <person name="Sandor L."/>
            <person name="Lee J."/>
            <person name="Lipzen A."/>
            <person name="Pangilinan J."/>
            <person name="LaButti K."/>
            <person name="Hainaut M."/>
            <person name="Henrissat B."/>
            <person name="Grigoriev I.V."/>
            <person name="Spatafora J.W."/>
            <person name="Aime M.C."/>
        </authorList>
    </citation>
    <scope>NUCLEOTIDE SEQUENCE [LARGE SCALE GENOMIC DNA]</scope>
    <source>
        <strain evidence="5 6">MCA 4718</strain>
    </source>
</reference>
<dbReference type="PANTHER" id="PTHR12925:SF0">
    <property type="entry name" value="PROTEIN HIKESHI"/>
    <property type="match status" value="1"/>
</dbReference>
<proteinExistence type="inferred from homology"/>
<dbReference type="InterPro" id="IPR008493">
    <property type="entry name" value="Hikeshi-like_N"/>
</dbReference>
<evidence type="ECO:0000313" key="5">
    <source>
        <dbReference type="EMBL" id="PWN23092.1"/>
    </source>
</evidence>
<sequence length="287" mass="28860">MFALLAAGRLPQTSFTQLDETHCIFELQSIASINHLCVFMDGSAPFPQGYAGTVHLLLPGGTGMGAGPSGSGSGSGSGSSGGQQGGWRLLGCLKNERPSAIYRLKGLASSSGSPSSFSNSNGSTGSSSASGSTLFTSQGLHANPGMFQASTAHGSGTAMLGISVEPEHVVDEQMRGLKGGTVAGAAAVGGAGTGVQGMDIADEGMTGEGPSGQGAGALVRSGGTIDPYMALALAPKIAQNIFSYLSSFAPDSAPQTVPLLQKWLEQFERKLKMQGSAWLEKQGGEGG</sequence>
<feature type="domain" description="Hikeshi-like N-terminal" evidence="3">
    <location>
        <begin position="6"/>
        <end position="177"/>
    </location>
</feature>
<organism evidence="5 6">
    <name type="scientific">Pseudomicrostroma glucosiphilum</name>
    <dbReference type="NCBI Taxonomy" id="1684307"/>
    <lineage>
        <taxon>Eukaryota</taxon>
        <taxon>Fungi</taxon>
        <taxon>Dikarya</taxon>
        <taxon>Basidiomycota</taxon>
        <taxon>Ustilaginomycotina</taxon>
        <taxon>Exobasidiomycetes</taxon>
        <taxon>Microstromatales</taxon>
        <taxon>Microstromatales incertae sedis</taxon>
        <taxon>Pseudomicrostroma</taxon>
    </lineage>
</organism>
<dbReference type="Pfam" id="PF21057">
    <property type="entry name" value="Hikeshi-like_C"/>
    <property type="match status" value="1"/>
</dbReference>
<name>A0A316UD57_9BASI</name>